<dbReference type="RefSeq" id="XP_011401562.1">
    <property type="nucleotide sequence ID" value="XM_011403260.1"/>
</dbReference>
<dbReference type="Proteomes" id="UP000028924">
    <property type="component" value="Unassembled WGS sequence"/>
</dbReference>
<dbReference type="Proteomes" id="UP000279271">
    <property type="component" value="Unassembled WGS sequence"/>
</dbReference>
<evidence type="ECO:0000313" key="7">
    <source>
        <dbReference type="EMBL" id="KFM28528.1"/>
    </source>
</evidence>
<dbReference type="PANTHER" id="PTHR45825:SF3">
    <property type="entry name" value="GRANULE-BOUND STARCH SYNTHASE 1, CHLOROPLASTIC_AMYLOPLASTIC"/>
    <property type="match status" value="1"/>
</dbReference>
<dbReference type="KEGG" id="apro:F751_0269"/>
<evidence type="ECO:0000313" key="8">
    <source>
        <dbReference type="EMBL" id="RMZ53371.1"/>
    </source>
</evidence>
<evidence type="ECO:0000313" key="9">
    <source>
        <dbReference type="Proteomes" id="UP000028924"/>
    </source>
</evidence>
<dbReference type="EMBL" id="KL662173">
    <property type="protein sequence ID" value="KFM28528.1"/>
    <property type="molecule type" value="Genomic_DNA"/>
</dbReference>
<reference evidence="7 9" key="1">
    <citation type="journal article" date="2014" name="BMC Genomics">
        <title>Oil accumulation mechanisms of the oleaginous microalga Chlorella protothecoides revealed through its genome, transcriptomes, and proteomes.</title>
        <authorList>
            <person name="Gao C."/>
            <person name="Wang Y."/>
            <person name="Shen Y."/>
            <person name="Yan D."/>
            <person name="He X."/>
            <person name="Dai J."/>
            <person name="Wu Q."/>
        </authorList>
    </citation>
    <scope>NUCLEOTIDE SEQUENCE [LARGE SCALE GENOMIC DNA]</scope>
    <source>
        <strain evidence="7 9">0710</strain>
    </source>
</reference>
<dbReference type="AlphaFoldDB" id="A0A087SS24"/>
<dbReference type="STRING" id="3075.A0A087SS24"/>
<organism evidence="7 9">
    <name type="scientific">Auxenochlorella protothecoides</name>
    <name type="common">Green microalga</name>
    <name type="synonym">Chlorella protothecoides</name>
    <dbReference type="NCBI Taxonomy" id="3075"/>
    <lineage>
        <taxon>Eukaryota</taxon>
        <taxon>Viridiplantae</taxon>
        <taxon>Chlorophyta</taxon>
        <taxon>core chlorophytes</taxon>
        <taxon>Trebouxiophyceae</taxon>
        <taxon>Chlorellales</taxon>
        <taxon>Chlorellaceae</taxon>
        <taxon>Auxenochlorella</taxon>
    </lineage>
</organism>
<dbReference type="SUPFAM" id="SSF53756">
    <property type="entry name" value="UDP-Glycosyltransferase/glycogen phosphorylase"/>
    <property type="match status" value="2"/>
</dbReference>
<gene>
    <name evidence="8" type="ORF">APUTEX25_004859</name>
    <name evidence="7" type="ORF">F751_0269</name>
</gene>
<dbReference type="GeneID" id="23611660"/>
<proteinExistence type="predicted"/>
<protein>
    <submittedName>
        <fullName evidence="7">Putative granule-bound starch synthase 1, chloroplastic/amyloplastic</fullName>
    </submittedName>
</protein>
<keyword evidence="3" id="KW-0808">Transferase</keyword>
<feature type="domain" description="Starch synthase catalytic" evidence="6">
    <location>
        <begin position="2"/>
        <end position="112"/>
    </location>
</feature>
<dbReference type="InterPro" id="IPR013534">
    <property type="entry name" value="Starch_synth_cat_dom"/>
</dbReference>
<evidence type="ECO:0000256" key="1">
    <source>
        <dbReference type="ARBA" id="ARBA00004727"/>
    </source>
</evidence>
<evidence type="ECO:0000256" key="4">
    <source>
        <dbReference type="ARBA" id="ARBA00022922"/>
    </source>
</evidence>
<dbReference type="GO" id="GO:0019252">
    <property type="term" value="P:starch biosynthetic process"/>
    <property type="evidence" value="ECO:0007669"/>
    <property type="project" value="UniProtKB-UniPathway"/>
</dbReference>
<evidence type="ECO:0000256" key="3">
    <source>
        <dbReference type="ARBA" id="ARBA00022679"/>
    </source>
</evidence>
<evidence type="ECO:0000256" key="2">
    <source>
        <dbReference type="ARBA" id="ARBA00022676"/>
    </source>
</evidence>
<dbReference type="Gene3D" id="3.40.50.2000">
    <property type="entry name" value="Glycogen Phosphorylase B"/>
    <property type="match status" value="2"/>
</dbReference>
<keyword evidence="4" id="KW-0750">Starch biosynthesis</keyword>
<dbReference type="Pfam" id="PF08323">
    <property type="entry name" value="Glyco_transf_5"/>
    <property type="match status" value="1"/>
</dbReference>
<reference evidence="8" key="4">
    <citation type="submission" date="2018-11" db="EMBL/GenBank/DDBJ databases">
        <title>Characterization of plant carbon substrate utilization by Auxenochlorella protothecoides.</title>
        <authorList>
            <person name="Vogler B.W."/>
            <person name="Starkenburg S.R."/>
            <person name="Sudasinghe N."/>
            <person name="Schambach J.Y."/>
            <person name="Rollin J.A."/>
            <person name="Pattathil S."/>
            <person name="Barry A.N."/>
        </authorList>
    </citation>
    <scope>NUCLEOTIDE SEQUENCE [LARGE SCALE GENOMIC DNA]</scope>
    <source>
        <strain evidence="8">UTEX 25</strain>
    </source>
</reference>
<accession>A0A087SS24</accession>
<dbReference type="OrthoDB" id="512920at2759"/>
<keyword evidence="2" id="KW-0328">Glycosyltransferase</keyword>
<dbReference type="GO" id="GO:0009501">
    <property type="term" value="C:amyloplast"/>
    <property type="evidence" value="ECO:0007669"/>
    <property type="project" value="UniProtKB-SubCell"/>
</dbReference>
<keyword evidence="9" id="KW-1185">Reference proteome</keyword>
<dbReference type="GO" id="GO:0016757">
    <property type="term" value="F:glycosyltransferase activity"/>
    <property type="evidence" value="ECO:0007669"/>
    <property type="project" value="UniProtKB-KW"/>
</dbReference>
<name>A0A087SS24_AUXPR</name>
<reference evidence="10" key="2">
    <citation type="journal article" date="2018" name="Algal Res.">
        <title>Characterization of plant carbon substrate utilization by Auxenochlorella protothecoides.</title>
        <authorList>
            <person name="Vogler B.W."/>
            <person name="Starkenburg S.R."/>
            <person name="Sudasinghe N."/>
            <person name="Schambach J.Y."/>
            <person name="Rollin J.A."/>
            <person name="Pattathil S."/>
            <person name="Barry A.N."/>
        </authorList>
    </citation>
    <scope>NUCLEOTIDE SEQUENCE [LARGE SCALE GENOMIC DNA]</scope>
    <source>
        <strain evidence="10">UTEX 25</strain>
    </source>
</reference>
<feature type="region of interest" description="Disordered" evidence="5">
    <location>
        <begin position="55"/>
        <end position="77"/>
    </location>
</feature>
<evidence type="ECO:0000259" key="6">
    <source>
        <dbReference type="Pfam" id="PF08323"/>
    </source>
</evidence>
<reference evidence="8" key="3">
    <citation type="submission" date="2018-10" db="EMBL/GenBank/DDBJ databases">
        <authorList>
            <person name="Hovde B."/>
            <person name="Zhang X."/>
        </authorList>
    </citation>
    <scope>NUCLEOTIDE SEQUENCE [LARGE SCALE GENOMIC DNA]</scope>
    <source>
        <strain evidence="8">UTEX 25</strain>
    </source>
</reference>
<dbReference type="PANTHER" id="PTHR45825">
    <property type="entry name" value="GRANULE-BOUND STARCH SYNTHASE 1, CHLOROPLASTIC/AMYLOPLASTIC"/>
    <property type="match status" value="1"/>
</dbReference>
<dbReference type="UniPathway" id="UPA00152"/>
<dbReference type="EMBL" id="QOKY01000198">
    <property type="protein sequence ID" value="RMZ53371.1"/>
    <property type="molecule type" value="Genomic_DNA"/>
</dbReference>
<comment type="pathway">
    <text evidence="1">Glycan biosynthesis; starch biosynthesis.</text>
</comment>
<evidence type="ECO:0000256" key="5">
    <source>
        <dbReference type="SAM" id="MobiDB-lite"/>
    </source>
</evidence>
<evidence type="ECO:0000313" key="10">
    <source>
        <dbReference type="Proteomes" id="UP000279271"/>
    </source>
</evidence>
<sequence>MRVIFVTTEVAPWSKVGGLADVMGALPPALAARGHQVMTVSPRYQAAEDVLPTDLSVPLDLPAPEERGPDEGDEEADEALDTTARLFLARQDGVDHVFVDHPLFLAGGDIYSCGPSLGVTTYMEAGQGAAAASLDLRYSAWMEAALEGLELSFPGQAAGLPLFSEELAHWLMAGSDFVLIPSRFEPCGLVAPCAMRYGTVPLVAATGGLQDMVDAKVGYTVPRLGSETSAVDVRQDVLHLIQAMRRAAATCGTPAHEALQAEGMARDVSWAVPAAEWEAWLASL</sequence>